<reference evidence="2 3" key="1">
    <citation type="submission" date="2015-03" db="EMBL/GenBank/DDBJ databases">
        <title>Genome Assembly of Staphylococcus cohnii subsp. cohnii strain G22B2.</title>
        <authorList>
            <person name="Nair G."/>
            <person name="Kaur G."/>
            <person name="Khatri I."/>
            <person name="Singh N.K."/>
            <person name="Sathyabama S."/>
            <person name="Maurya S.K."/>
            <person name="Subramanian S."/>
            <person name="Agrewala J.N."/>
            <person name="Mayilraj S."/>
        </authorList>
    </citation>
    <scope>NUCLEOTIDE SEQUENCE [LARGE SCALE GENOMIC DNA]</scope>
    <source>
        <strain evidence="2 3">G22B2</strain>
    </source>
</reference>
<feature type="transmembrane region" description="Helical" evidence="1">
    <location>
        <begin position="36"/>
        <end position="53"/>
    </location>
</feature>
<dbReference type="AlphaFoldDB" id="A0A0M2NRG0"/>
<gene>
    <name evidence="2" type="ORF">UF66_2194</name>
</gene>
<organism evidence="2 3">
    <name type="scientific">Staphylococcus cohnii subsp. cohnii</name>
    <dbReference type="NCBI Taxonomy" id="74704"/>
    <lineage>
        <taxon>Bacteria</taxon>
        <taxon>Bacillati</taxon>
        <taxon>Bacillota</taxon>
        <taxon>Bacilli</taxon>
        <taxon>Bacillales</taxon>
        <taxon>Staphylococcaceae</taxon>
        <taxon>Staphylococcus</taxon>
        <taxon>Staphylococcus cohnii species complex</taxon>
    </lineage>
</organism>
<keyword evidence="1" id="KW-0812">Transmembrane</keyword>
<dbReference type="EMBL" id="LAKJ01000043">
    <property type="protein sequence ID" value="KKI62612.1"/>
    <property type="molecule type" value="Genomic_DNA"/>
</dbReference>
<keyword evidence="1" id="KW-1133">Transmembrane helix</keyword>
<accession>A0A0M2NRG0</accession>
<evidence type="ECO:0000313" key="3">
    <source>
        <dbReference type="Proteomes" id="UP000034455"/>
    </source>
</evidence>
<evidence type="ECO:0000256" key="1">
    <source>
        <dbReference type="SAM" id="Phobius"/>
    </source>
</evidence>
<name>A0A0M2NRG0_STACC</name>
<keyword evidence="1" id="KW-0472">Membrane</keyword>
<dbReference type="Proteomes" id="UP000034455">
    <property type="component" value="Unassembled WGS sequence"/>
</dbReference>
<comment type="caution">
    <text evidence="2">The sequence shown here is derived from an EMBL/GenBank/DDBJ whole genome shotgun (WGS) entry which is preliminary data.</text>
</comment>
<dbReference type="PATRIC" id="fig|74704.6.peg.2259"/>
<dbReference type="GeneID" id="58098783"/>
<sequence>MKIFAIILGILVILSWLFVMKEYRNGNQNTTKAHNIMLLACLLTLIMTIMQVFY</sequence>
<evidence type="ECO:0000313" key="2">
    <source>
        <dbReference type="EMBL" id="KKI62612.1"/>
    </source>
</evidence>
<dbReference type="RefSeq" id="WP_011867761.1">
    <property type="nucleotide sequence ID" value="NZ_LAKJ01000043.1"/>
</dbReference>
<protein>
    <submittedName>
        <fullName evidence="2">Uncharacterized protein</fullName>
    </submittedName>
</protein>
<proteinExistence type="predicted"/>